<evidence type="ECO:0000256" key="1">
    <source>
        <dbReference type="ARBA" id="ARBA00000677"/>
    </source>
</evidence>
<keyword evidence="5" id="KW-0496">Mitochondrion</keyword>
<feature type="region of interest" description="Disordered" evidence="6">
    <location>
        <begin position="680"/>
        <end position="718"/>
    </location>
</feature>
<feature type="region of interest" description="Disordered" evidence="6">
    <location>
        <begin position="346"/>
        <end position="382"/>
    </location>
</feature>
<proteinExistence type="inferred from homology"/>
<evidence type="ECO:0000256" key="5">
    <source>
        <dbReference type="RuleBase" id="RU362041"/>
    </source>
</evidence>
<comment type="catalytic activity">
    <reaction evidence="1">
        <text>Cleavage of hydrophobic, N-terminal signal or leader sequences from secreted and periplasmic proteins.</text>
        <dbReference type="EC" id="3.4.21.89"/>
    </reaction>
</comment>
<evidence type="ECO:0000256" key="4">
    <source>
        <dbReference type="ARBA" id="ARBA00022801"/>
    </source>
</evidence>
<keyword evidence="5" id="KW-0999">Mitochondrion inner membrane</keyword>
<keyword evidence="3 5" id="KW-0645">Protease</keyword>
<gene>
    <name evidence="8" type="ORF">PCOR1329_LOCUS27365</name>
</gene>
<feature type="region of interest" description="Disordered" evidence="6">
    <location>
        <begin position="994"/>
        <end position="1015"/>
    </location>
</feature>
<dbReference type="CDD" id="cd06530">
    <property type="entry name" value="S26_SPase_I"/>
    <property type="match status" value="1"/>
</dbReference>
<comment type="similarity">
    <text evidence="2 5">Belongs to the peptidase S26 family.</text>
</comment>
<dbReference type="PANTHER" id="PTHR43390">
    <property type="entry name" value="SIGNAL PEPTIDASE I"/>
    <property type="match status" value="1"/>
</dbReference>
<keyword evidence="9" id="KW-1185">Reference proteome</keyword>
<feature type="compositionally biased region" description="Gly residues" evidence="6">
    <location>
        <begin position="1065"/>
        <end position="1075"/>
    </location>
</feature>
<reference evidence="8" key="1">
    <citation type="submission" date="2023-10" db="EMBL/GenBank/DDBJ databases">
        <authorList>
            <person name="Chen Y."/>
            <person name="Shah S."/>
            <person name="Dougan E. K."/>
            <person name="Thang M."/>
            <person name="Chan C."/>
        </authorList>
    </citation>
    <scope>NUCLEOTIDE SEQUENCE [LARGE SCALE GENOMIC DNA]</scope>
</reference>
<feature type="compositionally biased region" description="Basic and acidic residues" evidence="6">
    <location>
        <begin position="356"/>
        <end position="367"/>
    </location>
</feature>
<sequence length="1248" mass="136602">MLQSMPRALQDPVAQNGEGDFSAVQPELFCWDCQAPMAARPPRRGRPRRGLAAAGCGAAGLCAAQTASAAKETLRALPFAVPDCFLFDPILMCELSEAIARAKVLADIAGEDIEVDAAEVWVVSDPSHRRFGEQVEPGILDDAARALQRETRGVVQLDANDAGSEVHVSRVNSNDIAEWKSRVGGGGDPRLLGTFRTAGGKRFLQTKDAVGKLEETKFDDFPFDDPRAAKEYLDGILETTDGSFDAYHRNWCMAAGVSPNSGIAHDRRIILEAMRLGLTYDQINLANSAMGEQLVRRLIQRELAVEKDAKHADYSGLGYMLAGSTDDRGRAAVPKFTMWVAEKQHQRAFTPKQSRLLREERQADEKRRGKGPKGSRGGGKSGAGEYLECVDVLDIKSSVFWSPSEVCTAKDLYTQEPQHMAPYLPEKLKVTKAVLRLATDFRKQIVKSDAELEADRLGGASATPYWCPDLRRSKKSRRELFANLCKRKLLTFRRRIFSRVSIFFVWKKTWMTRLIVHARATNEKCRTPPHADLGTIAALADTDLSLSELSDAADAELTPWMCDNWRMASWFGMDDPDEASPELPGRNTEYLGRSAADLGRPRGTSATSACSLRGCQCPCSYQLLDLKGFPYEYLHESHYGALFCGRYKGCYDRALYFVFGTLWDFKWASYWDLKAGSPLTSASSGGPLLAPRQRPEGRRQRLARPPAVRHGPAPQPRNLVECSVAPGTLRTYKAEVAEFRAWAAGRGLGLRTPESADSAMSDYFDWLFAQRGQPQLGRWTLYGYALLHLSHLGRGGHVLPRAKAALRGWVRQMPGRIRDPCPIEAAWLIAQWMLLKNQAFYFWCSLAVVMQVDTYVRPGALLDIKKEDLVPPLLQRGSRHVDEGLALAPSARTGKTKSGEQDDALIIGILDSAFVKDMVAFLHSSARGGERIFRHLTLPSYEKAVKDACEALELQSLRREVIAAGFKLPDLLKSAAAAAAAFAAAPGAAARGLGEARKPRTARSASAAASSAQRGGCSGGAALAASATLTAGGAASGRRRRRAPAWRRGAAAGSGEAPGGSEQEGAGGPDAGGGDENPVVSWWNRQDVELKEDIKVFFQSLTVALFIRGVFVEPRFIPSLSMYPTFDVGDQLAVDKISRNWRSYERRDVVVFTPPPAFSAAVGEDKSGEALIKRIVALEGDTVEVKNGGQLYINGEVQDEPFTNEKARYNFGPVTVPKGCVFVLGDNRNASMDGHVWGFLPKDDLPDP</sequence>
<feature type="region of interest" description="Disordered" evidence="6">
    <location>
        <begin position="1034"/>
        <end position="1079"/>
    </location>
</feature>
<dbReference type="SUPFAM" id="SSF51306">
    <property type="entry name" value="LexA/Signal peptidase"/>
    <property type="match status" value="1"/>
</dbReference>
<feature type="domain" description="Peptidase S26" evidence="7">
    <location>
        <begin position="1092"/>
        <end position="1245"/>
    </location>
</feature>
<dbReference type="PROSITE" id="PS00761">
    <property type="entry name" value="SPASE_I_3"/>
    <property type="match status" value="1"/>
</dbReference>
<dbReference type="Pfam" id="PF10502">
    <property type="entry name" value="Peptidase_S26"/>
    <property type="match status" value="1"/>
</dbReference>
<accession>A0ABN9S7W9</accession>
<dbReference type="InterPro" id="IPR036286">
    <property type="entry name" value="LexA/Signal_pep-like_sf"/>
</dbReference>
<evidence type="ECO:0000313" key="9">
    <source>
        <dbReference type="Proteomes" id="UP001189429"/>
    </source>
</evidence>
<keyword evidence="5" id="KW-0472">Membrane</keyword>
<dbReference type="Proteomes" id="UP001189429">
    <property type="component" value="Unassembled WGS sequence"/>
</dbReference>
<keyword evidence="4 5" id="KW-0378">Hydrolase</keyword>
<evidence type="ECO:0000313" key="8">
    <source>
        <dbReference type="EMBL" id="CAK0827978.1"/>
    </source>
</evidence>
<dbReference type="InterPro" id="IPR019758">
    <property type="entry name" value="Pept_S26A_signal_pept_1_CS"/>
</dbReference>
<dbReference type="PROSITE" id="PS00501">
    <property type="entry name" value="SPASE_I_1"/>
    <property type="match status" value="1"/>
</dbReference>
<dbReference type="InterPro" id="IPR019533">
    <property type="entry name" value="Peptidase_S26"/>
</dbReference>
<evidence type="ECO:0000256" key="2">
    <source>
        <dbReference type="ARBA" id="ARBA00009370"/>
    </source>
</evidence>
<comment type="subcellular location">
    <subcellularLocation>
        <location evidence="5">Mitochondrion inner membrane</location>
    </subcellularLocation>
</comment>
<protein>
    <recommendedName>
        <fullName evidence="5">Mitochondrial inner membrane protease subunit</fullName>
        <ecNumber evidence="5">3.4.21.-</ecNumber>
    </recommendedName>
</protein>
<dbReference type="Gene3D" id="2.10.109.10">
    <property type="entry name" value="Umud Fragment, subunit A"/>
    <property type="match status" value="1"/>
</dbReference>
<evidence type="ECO:0000256" key="3">
    <source>
        <dbReference type="ARBA" id="ARBA00022670"/>
    </source>
</evidence>
<dbReference type="InterPro" id="IPR000223">
    <property type="entry name" value="Pept_S26A_signal_pept_1"/>
</dbReference>
<name>A0ABN9S7W9_9DINO</name>
<dbReference type="PANTHER" id="PTHR43390:SF1">
    <property type="entry name" value="CHLOROPLAST PROCESSING PEPTIDASE"/>
    <property type="match status" value="1"/>
</dbReference>
<dbReference type="EC" id="3.4.21.-" evidence="5"/>
<feature type="compositionally biased region" description="Low complexity" evidence="6">
    <location>
        <begin position="1046"/>
        <end position="1064"/>
    </location>
</feature>
<evidence type="ECO:0000259" key="7">
    <source>
        <dbReference type="Pfam" id="PF10502"/>
    </source>
</evidence>
<dbReference type="NCBIfam" id="TIGR02227">
    <property type="entry name" value="sigpep_I_bact"/>
    <property type="match status" value="1"/>
</dbReference>
<comment type="caution">
    <text evidence="8">The sequence shown here is derived from an EMBL/GenBank/DDBJ whole genome shotgun (WGS) entry which is preliminary data.</text>
</comment>
<organism evidence="8 9">
    <name type="scientific">Prorocentrum cordatum</name>
    <dbReference type="NCBI Taxonomy" id="2364126"/>
    <lineage>
        <taxon>Eukaryota</taxon>
        <taxon>Sar</taxon>
        <taxon>Alveolata</taxon>
        <taxon>Dinophyceae</taxon>
        <taxon>Prorocentrales</taxon>
        <taxon>Prorocentraceae</taxon>
        <taxon>Prorocentrum</taxon>
    </lineage>
</organism>
<dbReference type="PRINTS" id="PR00727">
    <property type="entry name" value="LEADERPTASE"/>
</dbReference>
<evidence type="ECO:0000256" key="6">
    <source>
        <dbReference type="SAM" id="MobiDB-lite"/>
    </source>
</evidence>
<dbReference type="InterPro" id="IPR019756">
    <property type="entry name" value="Pept_S26A_signal_pept_1_Ser-AS"/>
</dbReference>
<feature type="compositionally biased region" description="Low complexity" evidence="6">
    <location>
        <begin position="1002"/>
        <end position="1015"/>
    </location>
</feature>
<dbReference type="EMBL" id="CAUYUJ010009902">
    <property type="protein sequence ID" value="CAK0827978.1"/>
    <property type="molecule type" value="Genomic_DNA"/>
</dbReference>